<comment type="caution">
    <text evidence="1">The sequence shown here is derived from an EMBL/GenBank/DDBJ whole genome shotgun (WGS) entry which is preliminary data.</text>
</comment>
<dbReference type="GO" id="GO:0006310">
    <property type="term" value="P:DNA recombination"/>
    <property type="evidence" value="ECO:0007669"/>
    <property type="project" value="InterPro"/>
</dbReference>
<dbReference type="GO" id="GO:0006281">
    <property type="term" value="P:DNA repair"/>
    <property type="evidence" value="ECO:0007669"/>
    <property type="project" value="InterPro"/>
</dbReference>
<dbReference type="InterPro" id="IPR036614">
    <property type="entry name" value="RusA-like_sf"/>
</dbReference>
<dbReference type="Gene3D" id="3.30.1330.70">
    <property type="entry name" value="Holliday junction resolvase RusA"/>
    <property type="match status" value="1"/>
</dbReference>
<accession>A0A0F9TRQ1</accession>
<protein>
    <submittedName>
        <fullName evidence="1">Uncharacterized protein</fullName>
    </submittedName>
</protein>
<dbReference type="AlphaFoldDB" id="A0A0F9TRQ1"/>
<evidence type="ECO:0000313" key="1">
    <source>
        <dbReference type="EMBL" id="KKN82009.1"/>
    </source>
</evidence>
<dbReference type="InterPro" id="IPR008822">
    <property type="entry name" value="Endonuclease_RusA-like"/>
</dbReference>
<gene>
    <name evidence="1" type="ORF">LCGC14_0312760</name>
</gene>
<dbReference type="SUPFAM" id="SSF103084">
    <property type="entry name" value="Holliday junction resolvase RusA"/>
    <property type="match status" value="1"/>
</dbReference>
<dbReference type="GO" id="GO:0000287">
    <property type="term" value="F:magnesium ion binding"/>
    <property type="evidence" value="ECO:0007669"/>
    <property type="project" value="InterPro"/>
</dbReference>
<dbReference type="EMBL" id="LAZR01000206">
    <property type="protein sequence ID" value="KKN82009.1"/>
    <property type="molecule type" value="Genomic_DNA"/>
</dbReference>
<dbReference type="Pfam" id="PF05866">
    <property type="entry name" value="RusA"/>
    <property type="match status" value="1"/>
</dbReference>
<sequence>MPDPLVITIPGMPPSANHAFVTRSNGMRVLTREAEEYQGWVENAALAAYANGNLTLHKGQWLRLTFKAYFPDKRKRDLDNMKKVIGDGIARGLFIDDRWFLWTDDVPEVDKADPRIVVTVEEEAL</sequence>
<proteinExistence type="predicted"/>
<name>A0A0F9TRQ1_9ZZZZ</name>
<organism evidence="1">
    <name type="scientific">marine sediment metagenome</name>
    <dbReference type="NCBI Taxonomy" id="412755"/>
    <lineage>
        <taxon>unclassified sequences</taxon>
        <taxon>metagenomes</taxon>
        <taxon>ecological metagenomes</taxon>
    </lineage>
</organism>
<reference evidence="1" key="1">
    <citation type="journal article" date="2015" name="Nature">
        <title>Complex archaea that bridge the gap between prokaryotes and eukaryotes.</title>
        <authorList>
            <person name="Spang A."/>
            <person name="Saw J.H."/>
            <person name="Jorgensen S.L."/>
            <person name="Zaremba-Niedzwiedzka K."/>
            <person name="Martijn J."/>
            <person name="Lind A.E."/>
            <person name="van Eijk R."/>
            <person name="Schleper C."/>
            <person name="Guy L."/>
            <person name="Ettema T.J."/>
        </authorList>
    </citation>
    <scope>NUCLEOTIDE SEQUENCE</scope>
</reference>